<dbReference type="NCBIfam" id="NF038336">
    <property type="entry name" value="YjiT_fam"/>
    <property type="match status" value="1"/>
</dbReference>
<proteinExistence type="predicted"/>
<evidence type="ECO:0000313" key="3">
    <source>
        <dbReference type="Proteomes" id="UP000534496"/>
    </source>
</evidence>
<evidence type="ECO:0000313" key="1">
    <source>
        <dbReference type="EMBL" id="CAK1216799.1"/>
    </source>
</evidence>
<organism evidence="2 3">
    <name type="scientific">Escherichia coli</name>
    <dbReference type="NCBI Taxonomy" id="562"/>
    <lineage>
        <taxon>Bacteria</taxon>
        <taxon>Pseudomonadati</taxon>
        <taxon>Pseudomonadota</taxon>
        <taxon>Gammaproteobacteria</taxon>
        <taxon>Enterobacterales</taxon>
        <taxon>Enterobacteriaceae</taxon>
        <taxon>Escherichia</taxon>
    </lineage>
</organism>
<dbReference type="Proteomes" id="UP000534496">
    <property type="component" value="Unassembled WGS sequence"/>
</dbReference>
<name>A0A377NXX6_ECOLX</name>
<dbReference type="InterPro" id="IPR047879">
    <property type="entry name" value="YjiT"/>
</dbReference>
<evidence type="ECO:0000313" key="2">
    <source>
        <dbReference type="EMBL" id="EFH3672804.1"/>
    </source>
</evidence>
<dbReference type="AlphaFoldDB" id="A0A377NXX6"/>
<sequence length="1119" mass="127622">MLVKTPVNPLLQWLNMFFSRRSLSGADGRALYAYRCTDTEYESLAELLRTYAPRSYPRTIFISYSDVLFSIYAAEFIRRTHTVGHPKWDTILDSIDWKVPYVHRQKLVNDGIRYWKRKIRNLGQASGYLHTLACEGGLPIRMIENESGYLITYFRRIYQALRGQASQYPAAKIAQELGDTIPVTMQNELVYEIAGEFCETLCRLLSEHPPQSSDPVSALRKLSPDWHLQLPLVLPEANAAEIVRRLLSQSSEIRSASSLQVERIWVDVDDSWYCDARFRFPATMRTEQLTSLFECNIQPEQTRLIISGKWRNGGARLAMLSRYEQQDWRVELLPIAMQKLSGADAMAEISLSLHEGPILLGHTIPKGGYELTEELPWVFEAMNESESQLKLVGMGSVSSRLNALFISLPKNSHLDISGEGEFDIPRLLKNSERSLTKISGVFSVVLHDGAVCTIRTQQLYDSAIEYYIKSTEVELVKSDYPVHRAWPKIGWKKDLQYGIVPEKELFWRSIRSGNNAWHSVASEMPKGQIEVRRIVNDEVLFSGKVVVLPADFDINIIPESVQQGIIMLSGITDTRIDKYSNNEKVTLKSDYSQNECAIYYNSSEMLENTVDLRVSWKDGSNLKLLLPKPVSGGRFVTHDGSVHFDGVASIAHLHGIDAELLTISCAGRGYLNIELLDENPVAEKFRYLHADLPLLSGCNDKLKQISLYENYNLLNAMLACAWNSNSTLCVDFYSDRFGKDKATLSIKRYDGSFIEHDQGLLVDIKNSVVFPANRIDELVVDAISLKDPGLHISLLKKDEFAYDLSALNVQDSPWLIVGKLDGTARIAPVIKWGLPVLQTNDLLLNALCEADSEQRKKYFNELIFEIDNNPLQNYCCLLTEYIKKYKMNNGLSLLDLDLFRGISSNYRVVVQLLISSCLSGDSDTIYDIQDELPFSWGWIPVSIWKDVFQKCWAYLEKQINDKTLALHILQPFIAFMNHRAHIDRRLAPIANMLLTYSELLPAGCNVLPTVSREQFNEAKQMLLRNPDSFGRISIFPKELWSSAITPELKSVFNKLWIEDKYHSRLEKRFNLMLVAALLTQKDNNLIYQLSALFEFHYQQAPQQLGVIYQYYFEQAGVCH</sequence>
<dbReference type="EMBL" id="CAUZHL010000008">
    <property type="protein sequence ID" value="CAK1216799.1"/>
    <property type="molecule type" value="Genomic_DNA"/>
</dbReference>
<gene>
    <name evidence="2" type="ORF">F9461_06145</name>
    <name evidence="1" type="ORF">FGAF848_48420</name>
</gene>
<protein>
    <submittedName>
        <fullName evidence="1">STY4851/ECs_5259 family protein</fullName>
    </submittedName>
</protein>
<reference evidence="1" key="2">
    <citation type="submission" date="2023-10" db="EMBL/GenBank/DDBJ databases">
        <authorList>
            <person name="Leclercq S."/>
        </authorList>
    </citation>
    <scope>NUCLEOTIDE SEQUENCE</scope>
    <source>
        <strain evidence="1">F848</strain>
    </source>
</reference>
<dbReference type="RefSeq" id="WP_001586615.1">
    <property type="nucleotide sequence ID" value="NZ_AP019538.1"/>
</dbReference>
<reference evidence="2 3" key="1">
    <citation type="submission" date="2019-12" db="EMBL/GenBank/DDBJ databases">
        <authorList>
            <consortium name="NARMS: The National Antimicrobial Resistance Monitoring System"/>
        </authorList>
    </citation>
    <scope>NUCLEOTIDE SEQUENCE [LARGE SCALE GENOMIC DNA]</scope>
    <source>
        <strain evidence="2 3">CVM N19EC0189</strain>
    </source>
</reference>
<accession>A0A377NXX6</accession>
<dbReference type="Proteomes" id="UP001190091">
    <property type="component" value="Unassembled WGS sequence"/>
</dbReference>
<comment type="caution">
    <text evidence="2">The sequence shown here is derived from an EMBL/GenBank/DDBJ whole genome shotgun (WGS) entry which is preliminary data.</text>
</comment>
<dbReference type="EMBL" id="AASVQO010000003">
    <property type="protein sequence ID" value="EFH3672804.1"/>
    <property type="molecule type" value="Genomic_DNA"/>
</dbReference>